<keyword evidence="2" id="KW-0812">Transmembrane</keyword>
<dbReference type="GeneID" id="60681502"/>
<feature type="transmembrane region" description="Helical" evidence="2">
    <location>
        <begin position="395"/>
        <end position="418"/>
    </location>
</feature>
<evidence type="ECO:0000256" key="2">
    <source>
        <dbReference type="SAM" id="Phobius"/>
    </source>
</evidence>
<dbReference type="RefSeq" id="WP_147274019.1">
    <property type="nucleotide sequence ID" value="NZ_CP055265.1"/>
</dbReference>
<dbReference type="InterPro" id="IPR050445">
    <property type="entry name" value="Bact_polysacc_biosynth/exp"/>
</dbReference>
<keyword evidence="2" id="KW-1133">Transmembrane helix</keyword>
<proteinExistence type="predicted"/>
<evidence type="ECO:0000313" key="4">
    <source>
        <dbReference type="Proteomes" id="UP000477951"/>
    </source>
</evidence>
<keyword evidence="2" id="KW-0472">Membrane</keyword>
<accession>A0A6I4EU92</accession>
<dbReference type="GO" id="GO:0004713">
    <property type="term" value="F:protein tyrosine kinase activity"/>
    <property type="evidence" value="ECO:0007669"/>
    <property type="project" value="TreeGrafter"/>
</dbReference>
<evidence type="ECO:0000256" key="1">
    <source>
        <dbReference type="SAM" id="Coils"/>
    </source>
</evidence>
<sequence>MSELTHPHANDTSEVINGEVFAAAISIELRRVARRARVPKPISSGGGGFRARRSEKIFKALLVGSCVFIFIIPSFIMGVYLYFFAADQYVAESRFVVSSSQQSSLEGMASISSILSGTKGQDGLIVADYVSSGAMLDALNSKFDVRKMFSPGTRDFIAELPTDSSREKVLKFWESHVSVSVNRTSGLVTMKIRTFSPNDSLALSNAILELSEGMVNKLTHRNEVDAFGRAEDEMHLSREKLERATASLRDARNSAGVLDVTITAKAYADVVSQLRLNLSKIEQDIAAMTKVGSATAPQVIALRNRASALKDQIQQYENSIAGGAINIKDPNQNLAQRALELNQKELELKIAQEEYASAVAEFEKVRLTSQQQQAYLVPYITPNLVEESNYPKRGLVLSITVAISLLIWSAFAGLATLVRDHMA</sequence>
<name>A0A6I4EU92_AGRVI</name>
<dbReference type="EMBL" id="WPHR01000050">
    <property type="protein sequence ID" value="MUZ76141.1"/>
    <property type="molecule type" value="Genomic_DNA"/>
</dbReference>
<evidence type="ECO:0008006" key="5">
    <source>
        <dbReference type="Google" id="ProtNLM"/>
    </source>
</evidence>
<protein>
    <recommendedName>
        <fullName evidence="5">Capsule biosynthesis protein</fullName>
    </recommendedName>
</protein>
<dbReference type="OrthoDB" id="7800844at2"/>
<feature type="coiled-coil region" evidence="1">
    <location>
        <begin position="271"/>
        <end position="361"/>
    </location>
</feature>
<comment type="caution">
    <text evidence="3">The sequence shown here is derived from an EMBL/GenBank/DDBJ whole genome shotgun (WGS) entry which is preliminary data.</text>
</comment>
<keyword evidence="1" id="KW-0175">Coiled coil</keyword>
<dbReference type="Proteomes" id="UP000477951">
    <property type="component" value="Unassembled WGS sequence"/>
</dbReference>
<evidence type="ECO:0000313" key="3">
    <source>
        <dbReference type="EMBL" id="MUZ76141.1"/>
    </source>
</evidence>
<dbReference type="GO" id="GO:0005886">
    <property type="term" value="C:plasma membrane"/>
    <property type="evidence" value="ECO:0007669"/>
    <property type="project" value="TreeGrafter"/>
</dbReference>
<dbReference type="PANTHER" id="PTHR32309:SF13">
    <property type="entry name" value="FERRIC ENTEROBACTIN TRANSPORT PROTEIN FEPE"/>
    <property type="match status" value="1"/>
</dbReference>
<gene>
    <name evidence="3" type="ORF">GOZ90_26215</name>
</gene>
<organism evidence="3 4">
    <name type="scientific">Agrobacterium vitis</name>
    <name type="common">Rhizobium vitis</name>
    <dbReference type="NCBI Taxonomy" id="373"/>
    <lineage>
        <taxon>Bacteria</taxon>
        <taxon>Pseudomonadati</taxon>
        <taxon>Pseudomonadota</taxon>
        <taxon>Alphaproteobacteria</taxon>
        <taxon>Hyphomicrobiales</taxon>
        <taxon>Rhizobiaceae</taxon>
        <taxon>Rhizobium/Agrobacterium group</taxon>
        <taxon>Agrobacterium</taxon>
    </lineage>
</organism>
<dbReference type="AlphaFoldDB" id="A0A6I4EU92"/>
<feature type="transmembrane region" description="Helical" evidence="2">
    <location>
        <begin position="60"/>
        <end position="83"/>
    </location>
</feature>
<reference evidence="3 4" key="1">
    <citation type="submission" date="2019-12" db="EMBL/GenBank/DDBJ databases">
        <title>Whole-genome sequencing of Allorhizobium vitis.</title>
        <authorList>
            <person name="Gan H.M."/>
            <person name="Szegedi E."/>
            <person name="Burr T."/>
            <person name="Savka M.A."/>
        </authorList>
    </citation>
    <scope>NUCLEOTIDE SEQUENCE [LARGE SCALE GENOMIC DNA]</scope>
    <source>
        <strain evidence="3 4">CG516</strain>
    </source>
</reference>
<dbReference type="PANTHER" id="PTHR32309">
    <property type="entry name" value="TYROSINE-PROTEIN KINASE"/>
    <property type="match status" value="1"/>
</dbReference>